<dbReference type="Proteomes" id="UP000471521">
    <property type="component" value="Unassembled WGS sequence"/>
</dbReference>
<evidence type="ECO:0000259" key="1">
    <source>
        <dbReference type="Pfam" id="PF07995"/>
    </source>
</evidence>
<dbReference type="PANTHER" id="PTHR19328">
    <property type="entry name" value="HEDGEHOG-INTERACTING PROTEIN"/>
    <property type="match status" value="1"/>
</dbReference>
<name>A0A6B0SLQ8_9EURY</name>
<dbReference type="AlphaFoldDB" id="A0A6B0SLQ8"/>
<proteinExistence type="predicted"/>
<dbReference type="SUPFAM" id="SSF50952">
    <property type="entry name" value="Soluble quinoprotein glucose dehydrogenase"/>
    <property type="match status" value="1"/>
</dbReference>
<evidence type="ECO:0000313" key="3">
    <source>
        <dbReference type="Proteomes" id="UP000471521"/>
    </source>
</evidence>
<dbReference type="PROSITE" id="PS51257">
    <property type="entry name" value="PROKAR_LIPOPROTEIN"/>
    <property type="match status" value="1"/>
</dbReference>
<comment type="caution">
    <text evidence="2">The sequence shown here is derived from an EMBL/GenBank/DDBJ whole genome shotgun (WGS) entry which is preliminary data.</text>
</comment>
<sequence length="474" mass="50905">MRCNRRSFLAAGLGGLAGLAGCSSPDQSDDPTSTTTAGTQTTVTTVDQDEYDLSVRHDVESWSEYAPDWSPPVDAPTLDVTTETVIEGLEIPWDLAFAPNGDLFISERVGRISRYDSANLETVAAPDVIDHADSIAPGEEGGWWDAGSEGGLMGLAVHPNYPDVPLVYAIYTREDEPAVSGGDDFVNRVSYFDVSADDPGETETVVIDDIPGNEIIHNGARLAFGPENYLWVTTGDAASINPDLGTDQRLPQDPSSLAGKVLRLKPDGSAPEDNPDIAGGDPRVYTYGHRNPQGISFLPDGTPVVTEHGPNQHDEVNVLEPGGNYGWDVEGERGRTGDTYAGTDFERPVVNTTNETWAPPGCVFYTGDEVPSWSNRLLVGGLVSQRINIVTVYPTDGEAASADDGGTRYDADWMNSDYSAVHHAVLEDELGRVRHVEQGPDGSLYAVTSNRDGRAQGAQFPRDGDDRLVRITPA</sequence>
<reference evidence="2 3" key="1">
    <citation type="submission" date="2019-12" db="EMBL/GenBank/DDBJ databases">
        <title>Isolation and characterization of three novel carbon monoxide-oxidizing members of Halobacteria from salione crusts and soils.</title>
        <authorList>
            <person name="Myers M.R."/>
            <person name="King G.M."/>
        </authorList>
    </citation>
    <scope>NUCLEOTIDE SEQUENCE [LARGE SCALE GENOMIC DNA]</scope>
    <source>
        <strain evidence="2 3">PCN9</strain>
    </source>
</reference>
<protein>
    <recommendedName>
        <fullName evidence="1">Glucose/Sorbosone dehydrogenase domain-containing protein</fullName>
    </recommendedName>
</protein>
<dbReference type="InterPro" id="IPR011041">
    <property type="entry name" value="Quinoprot_gluc/sorb_DH_b-prop"/>
</dbReference>
<organism evidence="2 3">
    <name type="scientific">Halobacterium bonnevillei</name>
    <dbReference type="NCBI Taxonomy" id="2692200"/>
    <lineage>
        <taxon>Archaea</taxon>
        <taxon>Methanobacteriati</taxon>
        <taxon>Methanobacteriota</taxon>
        <taxon>Stenosarchaea group</taxon>
        <taxon>Halobacteria</taxon>
        <taxon>Halobacteriales</taxon>
        <taxon>Halobacteriaceae</taxon>
        <taxon>Halobacterium</taxon>
    </lineage>
</organism>
<accession>A0A6B0SLQ8</accession>
<dbReference type="EMBL" id="WUUU01000017">
    <property type="protein sequence ID" value="MXR19830.1"/>
    <property type="molecule type" value="Genomic_DNA"/>
</dbReference>
<keyword evidence="3" id="KW-1185">Reference proteome</keyword>
<dbReference type="Gene3D" id="2.120.10.30">
    <property type="entry name" value="TolB, C-terminal domain"/>
    <property type="match status" value="1"/>
</dbReference>
<evidence type="ECO:0000313" key="2">
    <source>
        <dbReference type="EMBL" id="MXR19830.1"/>
    </source>
</evidence>
<dbReference type="InterPro" id="IPR012938">
    <property type="entry name" value="Glc/Sorbosone_DH"/>
</dbReference>
<dbReference type="PANTHER" id="PTHR19328:SF13">
    <property type="entry name" value="HIPL1 PROTEIN"/>
    <property type="match status" value="1"/>
</dbReference>
<feature type="domain" description="Glucose/Sorbosone dehydrogenase" evidence="1">
    <location>
        <begin position="89"/>
        <end position="454"/>
    </location>
</feature>
<dbReference type="InterPro" id="IPR011042">
    <property type="entry name" value="6-blade_b-propeller_TolB-like"/>
</dbReference>
<dbReference type="OrthoDB" id="6744at2157"/>
<dbReference type="Pfam" id="PF07995">
    <property type="entry name" value="GSDH"/>
    <property type="match status" value="1"/>
</dbReference>
<dbReference type="RefSeq" id="WP_159525402.1">
    <property type="nucleotide sequence ID" value="NZ_WUUU01000017.1"/>
</dbReference>
<gene>
    <name evidence="2" type="ORF">GRX66_04145</name>
</gene>